<reference evidence="2" key="1">
    <citation type="journal article" date="2021" name="PeerJ">
        <title>Extensive microbial diversity within the chicken gut microbiome revealed by metagenomics and culture.</title>
        <authorList>
            <person name="Gilroy R."/>
            <person name="Ravi A."/>
            <person name="Getino M."/>
            <person name="Pursley I."/>
            <person name="Horton D.L."/>
            <person name="Alikhan N.F."/>
            <person name="Baker D."/>
            <person name="Gharbi K."/>
            <person name="Hall N."/>
            <person name="Watson M."/>
            <person name="Adriaenssens E.M."/>
            <person name="Foster-Nyarko E."/>
            <person name="Jarju S."/>
            <person name="Secka A."/>
            <person name="Antonio M."/>
            <person name="Oren A."/>
            <person name="Chaudhuri R.R."/>
            <person name="La Ragione R."/>
            <person name="Hildebrand F."/>
            <person name="Pallen M.J."/>
        </authorList>
    </citation>
    <scope>NUCLEOTIDE SEQUENCE</scope>
    <source>
        <strain evidence="2">ChiSjej5B23-2810</strain>
    </source>
</reference>
<proteinExistence type="predicted"/>
<keyword evidence="1" id="KW-0812">Transmembrane</keyword>
<reference evidence="2" key="2">
    <citation type="submission" date="2021-04" db="EMBL/GenBank/DDBJ databases">
        <authorList>
            <person name="Gilroy R."/>
        </authorList>
    </citation>
    <scope>NUCLEOTIDE SEQUENCE</scope>
    <source>
        <strain evidence="2">ChiSjej5B23-2810</strain>
    </source>
</reference>
<evidence type="ECO:0000256" key="1">
    <source>
        <dbReference type="SAM" id="Phobius"/>
    </source>
</evidence>
<dbReference type="AlphaFoldDB" id="A0A9D2P7J8"/>
<feature type="transmembrane region" description="Helical" evidence="1">
    <location>
        <begin position="12"/>
        <end position="30"/>
    </location>
</feature>
<keyword evidence="1" id="KW-0472">Membrane</keyword>
<keyword evidence="1" id="KW-1133">Transmembrane helix</keyword>
<sequence length="116" mass="13038">MKKVHSFPAKKVVIFLLLAVLAVLLYRFVLHPSVEHLYILDITTGPGGSAIYAGSNLDEPPSYYIPMTKDYLRNKSFHRIELSSLERGDKITVISNGQVLATGPYTYVTIYCIFVE</sequence>
<gene>
    <name evidence="2" type="ORF">H9703_06535</name>
</gene>
<comment type="caution">
    <text evidence="2">The sequence shown here is derived from an EMBL/GenBank/DDBJ whole genome shotgun (WGS) entry which is preliminary data.</text>
</comment>
<dbReference type="EMBL" id="DWWN01000043">
    <property type="protein sequence ID" value="HJC45771.1"/>
    <property type="molecule type" value="Genomic_DNA"/>
</dbReference>
<evidence type="ECO:0000313" key="3">
    <source>
        <dbReference type="Proteomes" id="UP000823906"/>
    </source>
</evidence>
<organism evidence="2 3">
    <name type="scientific">Candidatus Faecalibacterium faecigallinarum</name>
    <dbReference type="NCBI Taxonomy" id="2838577"/>
    <lineage>
        <taxon>Bacteria</taxon>
        <taxon>Bacillati</taxon>
        <taxon>Bacillota</taxon>
        <taxon>Clostridia</taxon>
        <taxon>Eubacteriales</taxon>
        <taxon>Oscillospiraceae</taxon>
        <taxon>Faecalibacterium</taxon>
    </lineage>
</organism>
<dbReference type="Proteomes" id="UP000823906">
    <property type="component" value="Unassembled WGS sequence"/>
</dbReference>
<accession>A0A9D2P7J8</accession>
<evidence type="ECO:0000313" key="2">
    <source>
        <dbReference type="EMBL" id="HJC45771.1"/>
    </source>
</evidence>
<name>A0A9D2P7J8_9FIRM</name>
<protein>
    <submittedName>
        <fullName evidence="2">Uncharacterized protein</fullName>
    </submittedName>
</protein>